<dbReference type="PRINTS" id="PR00348">
    <property type="entry name" value="UBIQUITIN"/>
</dbReference>
<dbReference type="KEGG" id="bgt:106053886"/>
<dbReference type="SMART" id="SM00213">
    <property type="entry name" value="UBQ"/>
    <property type="match status" value="1"/>
</dbReference>
<dbReference type="SUPFAM" id="SSF54236">
    <property type="entry name" value="Ubiquitin-like"/>
    <property type="match status" value="1"/>
</dbReference>
<organism evidence="3 4">
    <name type="scientific">Biomphalaria glabrata</name>
    <name type="common">Bloodfluke planorb</name>
    <name type="synonym">Freshwater snail</name>
    <dbReference type="NCBI Taxonomy" id="6526"/>
    <lineage>
        <taxon>Eukaryota</taxon>
        <taxon>Metazoa</taxon>
        <taxon>Spiralia</taxon>
        <taxon>Lophotrochozoa</taxon>
        <taxon>Mollusca</taxon>
        <taxon>Gastropoda</taxon>
        <taxon>Heterobranchia</taxon>
        <taxon>Euthyneura</taxon>
        <taxon>Panpulmonata</taxon>
        <taxon>Hygrophila</taxon>
        <taxon>Lymnaeoidea</taxon>
        <taxon>Planorbidae</taxon>
        <taxon>Biomphalaria</taxon>
    </lineage>
</organism>
<accession>A0A2C9M2X9</accession>
<dbReference type="InterPro" id="IPR029071">
    <property type="entry name" value="Ubiquitin-like_domsf"/>
</dbReference>
<dbReference type="InterPro" id="IPR050158">
    <property type="entry name" value="Ubiquitin_ubiquitin-like"/>
</dbReference>
<dbReference type="Gene3D" id="3.10.20.90">
    <property type="entry name" value="Phosphatidylinositol 3-kinase Catalytic Subunit, Chain A, domain 1"/>
    <property type="match status" value="1"/>
</dbReference>
<feature type="region of interest" description="Disordered" evidence="1">
    <location>
        <begin position="1"/>
        <end position="59"/>
    </location>
</feature>
<dbReference type="InterPro" id="IPR000626">
    <property type="entry name" value="Ubiquitin-like_dom"/>
</dbReference>
<dbReference type="VEuPathDB" id="VectorBase:BGLAX_043056"/>
<dbReference type="Pfam" id="PF00240">
    <property type="entry name" value="ubiquitin"/>
    <property type="match status" value="1"/>
</dbReference>
<dbReference type="Proteomes" id="UP000076420">
    <property type="component" value="Unassembled WGS sequence"/>
</dbReference>
<dbReference type="EnsemblMetazoa" id="BGLB037831-RA">
    <property type="protein sequence ID" value="BGLB037831-PA"/>
    <property type="gene ID" value="BGLB037831"/>
</dbReference>
<dbReference type="InterPro" id="IPR019956">
    <property type="entry name" value="Ubiquitin_dom"/>
</dbReference>
<proteinExistence type="predicted"/>
<dbReference type="AlphaFoldDB" id="A0A2C9M2X9"/>
<dbReference type="OrthoDB" id="6075602at2759"/>
<dbReference type="STRING" id="6526.A0A2C9M2X9"/>
<reference evidence="3" key="1">
    <citation type="submission" date="2020-05" db="UniProtKB">
        <authorList>
            <consortium name="EnsemblMetazoa"/>
        </authorList>
    </citation>
    <scope>IDENTIFICATION</scope>
    <source>
        <strain evidence="3">BB02</strain>
    </source>
</reference>
<evidence type="ECO:0000313" key="4">
    <source>
        <dbReference type="Proteomes" id="UP000076420"/>
    </source>
</evidence>
<dbReference type="VEuPathDB" id="VectorBase:BGLB037831"/>
<gene>
    <name evidence="3" type="primary">106053886</name>
</gene>
<dbReference type="PANTHER" id="PTHR10666">
    <property type="entry name" value="UBIQUITIN"/>
    <property type="match status" value="1"/>
</dbReference>
<dbReference type="PROSITE" id="PS50053">
    <property type="entry name" value="UBIQUITIN_2"/>
    <property type="match status" value="1"/>
</dbReference>
<name>A0A2C9M2X9_BIOGL</name>
<evidence type="ECO:0000313" key="3">
    <source>
        <dbReference type="EnsemblMetazoa" id="BGLB037831-PA"/>
    </source>
</evidence>
<evidence type="ECO:0000256" key="1">
    <source>
        <dbReference type="SAM" id="MobiDB-lite"/>
    </source>
</evidence>
<sequence length="201" mass="21916">MNSRISNRSSTVVMEVDKDDSSSQATLTITASVSESPRLSRRGPSNSASLTARPSDTPVTTTIVKNANGELANATSQASIYQAELNNSTSVLATITIGEANDQGARPGGHCRPEIKPDEVQPFQIFVSNHLDNRTSTYYVKDTYLVEQLVKMIQEKLGIPPEQQRLVYAGRNLVCGMKLSHYDIRPNSTLYLTGRLRGGEA</sequence>
<feature type="domain" description="Ubiquitin-like" evidence="2">
    <location>
        <begin position="123"/>
        <end position="199"/>
    </location>
</feature>
<feature type="compositionally biased region" description="Polar residues" evidence="1">
    <location>
        <begin position="22"/>
        <end position="59"/>
    </location>
</feature>
<evidence type="ECO:0000259" key="2">
    <source>
        <dbReference type="PROSITE" id="PS50053"/>
    </source>
</evidence>
<protein>
    <recommendedName>
        <fullName evidence="2">Ubiquitin-like domain-containing protein</fullName>
    </recommendedName>
</protein>
<feature type="compositionally biased region" description="Polar residues" evidence="1">
    <location>
        <begin position="1"/>
        <end position="12"/>
    </location>
</feature>